<reference evidence="1" key="1">
    <citation type="submission" date="2014-11" db="EMBL/GenBank/DDBJ databases">
        <authorList>
            <person name="Amaro Gonzalez C."/>
        </authorList>
    </citation>
    <scope>NUCLEOTIDE SEQUENCE</scope>
</reference>
<protein>
    <submittedName>
        <fullName evidence="1">Uncharacterized protein</fullName>
    </submittedName>
</protein>
<name>A0A0E9QTZ4_ANGAN</name>
<organism evidence="1">
    <name type="scientific">Anguilla anguilla</name>
    <name type="common">European freshwater eel</name>
    <name type="synonym">Muraena anguilla</name>
    <dbReference type="NCBI Taxonomy" id="7936"/>
    <lineage>
        <taxon>Eukaryota</taxon>
        <taxon>Metazoa</taxon>
        <taxon>Chordata</taxon>
        <taxon>Craniata</taxon>
        <taxon>Vertebrata</taxon>
        <taxon>Euteleostomi</taxon>
        <taxon>Actinopterygii</taxon>
        <taxon>Neopterygii</taxon>
        <taxon>Teleostei</taxon>
        <taxon>Anguilliformes</taxon>
        <taxon>Anguillidae</taxon>
        <taxon>Anguilla</taxon>
    </lineage>
</organism>
<evidence type="ECO:0000313" key="1">
    <source>
        <dbReference type="EMBL" id="JAH19583.1"/>
    </source>
</evidence>
<dbReference type="EMBL" id="GBXM01088994">
    <property type="protein sequence ID" value="JAH19583.1"/>
    <property type="molecule type" value="Transcribed_RNA"/>
</dbReference>
<accession>A0A0E9QTZ4</accession>
<dbReference type="PROSITE" id="PS51257">
    <property type="entry name" value="PROKAR_LIPOPROTEIN"/>
    <property type="match status" value="1"/>
</dbReference>
<dbReference type="AlphaFoldDB" id="A0A0E9QTZ4"/>
<reference evidence="1" key="2">
    <citation type="journal article" date="2015" name="Fish Shellfish Immunol.">
        <title>Early steps in the European eel (Anguilla anguilla)-Vibrio vulnificus interaction in the gills: Role of the RtxA13 toxin.</title>
        <authorList>
            <person name="Callol A."/>
            <person name="Pajuelo D."/>
            <person name="Ebbesson L."/>
            <person name="Teles M."/>
            <person name="MacKenzie S."/>
            <person name="Amaro C."/>
        </authorList>
    </citation>
    <scope>NUCLEOTIDE SEQUENCE</scope>
</reference>
<sequence>MLHSPRPFHKITVLIMNMLQWISAIQSCSHTMTKKLI</sequence>
<proteinExistence type="predicted"/>